<dbReference type="InterPro" id="IPR025314">
    <property type="entry name" value="DUF4219"/>
</dbReference>
<feature type="transmembrane region" description="Helical" evidence="1">
    <location>
        <begin position="549"/>
        <end position="569"/>
    </location>
</feature>
<dbReference type="SMART" id="SM00248">
    <property type="entry name" value="ANK"/>
    <property type="match status" value="3"/>
</dbReference>
<feature type="transmembrane region" description="Helical" evidence="1">
    <location>
        <begin position="663"/>
        <end position="682"/>
    </location>
</feature>
<proteinExistence type="predicted"/>
<feature type="domain" description="PGG" evidence="3">
    <location>
        <begin position="543"/>
        <end position="655"/>
    </location>
</feature>
<dbReference type="GO" id="GO:0016020">
    <property type="term" value="C:membrane"/>
    <property type="evidence" value="ECO:0007669"/>
    <property type="project" value="TreeGrafter"/>
</dbReference>
<name>A0A922A2T1_CARIL</name>
<organism evidence="4 5">
    <name type="scientific">Carya illinoinensis</name>
    <name type="common">Pecan</name>
    <dbReference type="NCBI Taxonomy" id="32201"/>
    <lineage>
        <taxon>Eukaryota</taxon>
        <taxon>Viridiplantae</taxon>
        <taxon>Streptophyta</taxon>
        <taxon>Embryophyta</taxon>
        <taxon>Tracheophyta</taxon>
        <taxon>Spermatophyta</taxon>
        <taxon>Magnoliopsida</taxon>
        <taxon>eudicotyledons</taxon>
        <taxon>Gunneridae</taxon>
        <taxon>Pentapetalae</taxon>
        <taxon>rosids</taxon>
        <taxon>fabids</taxon>
        <taxon>Fagales</taxon>
        <taxon>Juglandaceae</taxon>
        <taxon>Carya</taxon>
    </lineage>
</organism>
<dbReference type="InterPro" id="IPR002110">
    <property type="entry name" value="Ankyrin_rpt"/>
</dbReference>
<dbReference type="EMBL" id="MU228949">
    <property type="protein sequence ID" value="KAG6619504.1"/>
    <property type="molecule type" value="Genomic_DNA"/>
</dbReference>
<dbReference type="Proteomes" id="UP000811246">
    <property type="component" value="Unassembled WGS sequence"/>
</dbReference>
<evidence type="ECO:0000313" key="4">
    <source>
        <dbReference type="EMBL" id="KAG6619504.1"/>
    </source>
</evidence>
<keyword evidence="1" id="KW-0812">Transmembrane</keyword>
<sequence length="709" mass="79943">METKSTVFSAAVPVPELLDKHNYEKWAILVRTYLEGQDLWEDIIDDNENATAAPSQNENDDGDAIKVRRRRNFMALHVIQTSCGPDAFSKISTIRSADTAWQTLKRKYLPADTGDIDNSYLQYADLYRAVLEGNLIAAKDFFVSQPEAVRKAITYKGETALHIAVTAGRDAIVEELARRMSVEDLEIEDGDGYTALMKALVYGRSKLVSHLYPSISWNHDLVLAEKVRKVANLLTRAIYTTNLDLALDLIKKYPSLTLALDDRGESPFLALASVRPAFRSGKRLVCWKKWIYFGMHIDQPAPSTSSEIRLSIPNIENGRQCNQVVTIELVPAVLFRHLVSVTVRKYLLVPAKSIISNLLGIKQLYDMKKIHTQSKVLLSCMCKEIQASLIHTGGQLENIGGVYDAINRAVRNGIPEFVYAAVELDPRFLENKYNNSRNLLMLAVLYRHYKIFRHIWNLDMKNISASYVDRSDNNLLHMTGMTEDSTIFNQISGAALQMQGELQWFKGVERIINPKIKEATNKDGLTPRELFTKNHKNMMEKGEKWMKDTSSSCTVVGALIITITFAVAFTLPGGNDQTSGFPIFSKKTLFKVFIISDTLSLFSSSTLVLMFLGILTSRYAEEDFIVSLPRKMIIGLSTLFFSIAAMMVAFSVTLLIILNEQLLTAITLICLAGVPVTFFIWIQFPILKDMIKLTCFSPNFNRKMKLDFN</sequence>
<evidence type="ECO:0008006" key="6">
    <source>
        <dbReference type="Google" id="ProtNLM"/>
    </source>
</evidence>
<protein>
    <recommendedName>
        <fullName evidence="6">PGG domain-containing protein</fullName>
    </recommendedName>
</protein>
<dbReference type="PANTHER" id="PTHR24177">
    <property type="entry name" value="CASKIN"/>
    <property type="match status" value="1"/>
</dbReference>
<keyword evidence="1" id="KW-0472">Membrane</keyword>
<evidence type="ECO:0000259" key="3">
    <source>
        <dbReference type="Pfam" id="PF13962"/>
    </source>
</evidence>
<gene>
    <name evidence="4" type="ORF">I3842_Q094300</name>
</gene>
<dbReference type="PANTHER" id="PTHR24177:SF329">
    <property type="entry name" value="ANKYRIN REPEAT PROTEIN"/>
    <property type="match status" value="1"/>
</dbReference>
<dbReference type="InterPro" id="IPR026961">
    <property type="entry name" value="PGG_dom"/>
</dbReference>
<reference evidence="4" key="1">
    <citation type="submission" date="2021-01" db="EMBL/GenBank/DDBJ databases">
        <authorList>
            <person name="Lovell J.T."/>
            <person name="Bentley N."/>
            <person name="Bhattarai G."/>
            <person name="Jenkins J.W."/>
            <person name="Sreedasyam A."/>
            <person name="Alarcon Y."/>
            <person name="Bock C."/>
            <person name="Boston L."/>
            <person name="Carlson J."/>
            <person name="Cervantes K."/>
            <person name="Clermont K."/>
            <person name="Krom N."/>
            <person name="Kubenka K."/>
            <person name="Mamidi S."/>
            <person name="Mattison C."/>
            <person name="Monteros M."/>
            <person name="Pisani C."/>
            <person name="Plott C."/>
            <person name="Rajasekar S."/>
            <person name="Rhein H.S."/>
            <person name="Rohla C."/>
            <person name="Song M."/>
            <person name="Hilaire R.S."/>
            <person name="Shu S."/>
            <person name="Wells L."/>
            <person name="Wang X."/>
            <person name="Webber J."/>
            <person name="Heerema R.J."/>
            <person name="Klein P."/>
            <person name="Conner P."/>
            <person name="Grauke L."/>
            <person name="Grimwood J."/>
            <person name="Schmutz J."/>
            <person name="Randall J.J."/>
        </authorList>
    </citation>
    <scope>NUCLEOTIDE SEQUENCE</scope>
    <source>
        <tissue evidence="4">Leaf</tissue>
    </source>
</reference>
<evidence type="ECO:0000313" key="5">
    <source>
        <dbReference type="Proteomes" id="UP000811246"/>
    </source>
</evidence>
<evidence type="ECO:0000259" key="2">
    <source>
        <dbReference type="Pfam" id="PF13961"/>
    </source>
</evidence>
<dbReference type="Pfam" id="PF13962">
    <property type="entry name" value="PGG"/>
    <property type="match status" value="1"/>
</dbReference>
<dbReference type="AlphaFoldDB" id="A0A922A2T1"/>
<feature type="transmembrane region" description="Helical" evidence="1">
    <location>
        <begin position="633"/>
        <end position="657"/>
    </location>
</feature>
<feature type="transmembrane region" description="Helical" evidence="1">
    <location>
        <begin position="589"/>
        <end position="612"/>
    </location>
</feature>
<accession>A0A922A2T1</accession>
<comment type="caution">
    <text evidence="4">The sequence shown here is derived from an EMBL/GenBank/DDBJ whole genome shotgun (WGS) entry which is preliminary data.</text>
</comment>
<dbReference type="Pfam" id="PF12796">
    <property type="entry name" value="Ank_2"/>
    <property type="match status" value="1"/>
</dbReference>
<keyword evidence="1" id="KW-1133">Transmembrane helix</keyword>
<feature type="domain" description="DUF4219" evidence="2">
    <location>
        <begin position="18"/>
        <end position="41"/>
    </location>
</feature>
<evidence type="ECO:0000256" key="1">
    <source>
        <dbReference type="SAM" id="Phobius"/>
    </source>
</evidence>
<dbReference type="Pfam" id="PF13961">
    <property type="entry name" value="DUF4219"/>
    <property type="match status" value="1"/>
</dbReference>